<feature type="region of interest" description="Disordered" evidence="6">
    <location>
        <begin position="34"/>
        <end position="86"/>
    </location>
</feature>
<feature type="signal peptide" evidence="7">
    <location>
        <begin position="1"/>
        <end position="17"/>
    </location>
</feature>
<dbReference type="Proteomes" id="UP000288216">
    <property type="component" value="Unassembled WGS sequence"/>
</dbReference>
<feature type="compositionally biased region" description="Basic and acidic residues" evidence="6">
    <location>
        <begin position="44"/>
        <end position="55"/>
    </location>
</feature>
<proteinExistence type="predicted"/>
<reference evidence="9 10" key="1">
    <citation type="journal article" date="2018" name="Nat. Ecol. Evol.">
        <title>Shark genomes provide insights into elasmobranch evolution and the origin of vertebrates.</title>
        <authorList>
            <person name="Hara Y"/>
            <person name="Yamaguchi K"/>
            <person name="Onimaru K"/>
            <person name="Kadota M"/>
            <person name="Koyanagi M"/>
            <person name="Keeley SD"/>
            <person name="Tatsumi K"/>
            <person name="Tanaka K"/>
            <person name="Motone F"/>
            <person name="Kageyama Y"/>
            <person name="Nozu R"/>
            <person name="Adachi N"/>
            <person name="Nishimura O"/>
            <person name="Nakagawa R"/>
            <person name="Tanegashima C"/>
            <person name="Kiyatake I"/>
            <person name="Matsumoto R"/>
            <person name="Murakumo K"/>
            <person name="Nishida K"/>
            <person name="Terakita A"/>
            <person name="Kuratani S"/>
            <person name="Sato K"/>
            <person name="Hyodo S Kuraku.S."/>
        </authorList>
    </citation>
    <scope>NUCLEOTIDE SEQUENCE [LARGE SCALE GENOMIC DNA]</scope>
</reference>
<evidence type="ECO:0000313" key="10">
    <source>
        <dbReference type="Proteomes" id="UP000288216"/>
    </source>
</evidence>
<accession>A0A401PVV2</accession>
<dbReference type="STRING" id="75743.A0A401PVV2"/>
<keyword evidence="7" id="KW-0732">Signal</keyword>
<evidence type="ECO:0000256" key="1">
    <source>
        <dbReference type="ARBA" id="ARBA00004141"/>
    </source>
</evidence>
<keyword evidence="3" id="KW-0812">Transmembrane</keyword>
<evidence type="ECO:0000313" key="9">
    <source>
        <dbReference type="EMBL" id="GCB77222.1"/>
    </source>
</evidence>
<evidence type="ECO:0000256" key="3">
    <source>
        <dbReference type="ARBA" id="ARBA00022692"/>
    </source>
</evidence>
<keyword evidence="2" id="KW-0813">Transport</keyword>
<dbReference type="Pfam" id="PF03600">
    <property type="entry name" value="CitMHS"/>
    <property type="match status" value="1"/>
</dbReference>
<protein>
    <recommendedName>
        <fullName evidence="8">Citrate transporter-like domain-containing protein</fullName>
    </recommendedName>
</protein>
<comment type="subcellular location">
    <subcellularLocation>
        <location evidence="1">Membrane</location>
        <topology evidence="1">Multi-pass membrane protein</topology>
    </subcellularLocation>
</comment>
<dbReference type="OrthoDB" id="6493944at2759"/>
<keyword evidence="5" id="KW-0472">Membrane</keyword>
<comment type="caution">
    <text evidence="9">The sequence shown here is derived from an EMBL/GenBank/DDBJ whole genome shotgun (WGS) entry which is preliminary data.</text>
</comment>
<evidence type="ECO:0000256" key="7">
    <source>
        <dbReference type="SAM" id="SignalP"/>
    </source>
</evidence>
<dbReference type="PANTHER" id="PTHR10283">
    <property type="entry name" value="SOLUTE CARRIER FAMILY 13 MEMBER"/>
    <property type="match status" value="1"/>
</dbReference>
<evidence type="ECO:0000256" key="2">
    <source>
        <dbReference type="ARBA" id="ARBA00022448"/>
    </source>
</evidence>
<sequence length="293" mass="33458">MLTTSLLSMWLSNTATTTMMLPIATAVLSRLHGDSGKMQQNGTEKTEEPQEKELSAEETNEEAAEEREGEVQELEIEAPPHSTGNKFPYDENFAKGMLISIPYAATIGGISTLTGTPPNLVLDGQMKRSLMKKKNKEEEKRMRAVILSEYRLLGPMTCVFTVANEFQHWLELSVVIKQGYQIQYYANTWPLLIQYYANTTLILIQYYANTTLILIQYYANTTLILIQYYANTTLILIQYYANTTLILIQYASTTIILIQYYGTTNPLLCQYYTNTNPILRHDQSNITPILRHY</sequence>
<evidence type="ECO:0000259" key="8">
    <source>
        <dbReference type="Pfam" id="PF03600"/>
    </source>
</evidence>
<feature type="compositionally biased region" description="Acidic residues" evidence="6">
    <location>
        <begin position="56"/>
        <end position="76"/>
    </location>
</feature>
<dbReference type="GO" id="GO:0005886">
    <property type="term" value="C:plasma membrane"/>
    <property type="evidence" value="ECO:0007669"/>
    <property type="project" value="TreeGrafter"/>
</dbReference>
<keyword evidence="10" id="KW-1185">Reference proteome</keyword>
<name>A0A401PVV2_SCYTO</name>
<keyword evidence="4" id="KW-1133">Transmembrane helix</keyword>
<evidence type="ECO:0000256" key="6">
    <source>
        <dbReference type="SAM" id="MobiDB-lite"/>
    </source>
</evidence>
<dbReference type="AlphaFoldDB" id="A0A401PVV2"/>
<gene>
    <name evidence="9" type="ORF">scyTo_0017571</name>
</gene>
<dbReference type="EMBL" id="BFAA01011529">
    <property type="protein sequence ID" value="GCB77222.1"/>
    <property type="molecule type" value="Genomic_DNA"/>
</dbReference>
<evidence type="ECO:0000256" key="5">
    <source>
        <dbReference type="ARBA" id="ARBA00023136"/>
    </source>
</evidence>
<dbReference type="InterPro" id="IPR004680">
    <property type="entry name" value="Cit_transptr-like_dom"/>
</dbReference>
<organism evidence="9 10">
    <name type="scientific">Scyliorhinus torazame</name>
    <name type="common">Cloudy catshark</name>
    <name type="synonym">Catulus torazame</name>
    <dbReference type="NCBI Taxonomy" id="75743"/>
    <lineage>
        <taxon>Eukaryota</taxon>
        <taxon>Metazoa</taxon>
        <taxon>Chordata</taxon>
        <taxon>Craniata</taxon>
        <taxon>Vertebrata</taxon>
        <taxon>Chondrichthyes</taxon>
        <taxon>Elasmobranchii</taxon>
        <taxon>Galeomorphii</taxon>
        <taxon>Galeoidea</taxon>
        <taxon>Carcharhiniformes</taxon>
        <taxon>Scyliorhinidae</taxon>
        <taxon>Scyliorhinus</taxon>
    </lineage>
</organism>
<feature type="domain" description="Citrate transporter-like" evidence="8">
    <location>
        <begin position="1"/>
        <end position="131"/>
    </location>
</feature>
<dbReference type="PANTHER" id="PTHR10283:SF82">
    <property type="entry name" value="SOLUTE CARRIER FAMILY 13 MEMBER 2"/>
    <property type="match status" value="1"/>
</dbReference>
<feature type="chain" id="PRO_5019510613" description="Citrate transporter-like domain-containing protein" evidence="7">
    <location>
        <begin position="18"/>
        <end position="293"/>
    </location>
</feature>
<dbReference type="GO" id="GO:0022857">
    <property type="term" value="F:transmembrane transporter activity"/>
    <property type="evidence" value="ECO:0007669"/>
    <property type="project" value="TreeGrafter"/>
</dbReference>
<evidence type="ECO:0000256" key="4">
    <source>
        <dbReference type="ARBA" id="ARBA00022989"/>
    </source>
</evidence>